<name>A0A1B8QIC4_MORNO</name>
<gene>
    <name evidence="1" type="ORF">A7456_03990</name>
    <name evidence="2" type="ORF">I6G26_06375</name>
</gene>
<dbReference type="Proteomes" id="UP000594834">
    <property type="component" value="Chromosome"/>
</dbReference>
<evidence type="ECO:0000313" key="3">
    <source>
        <dbReference type="Proteomes" id="UP000092575"/>
    </source>
</evidence>
<dbReference type="STRING" id="478.A7456_03990"/>
<dbReference type="Gene3D" id="3.40.1760.10">
    <property type="entry name" value="YfbM-like super family"/>
    <property type="match status" value="1"/>
</dbReference>
<dbReference type="EMBL" id="CP065728">
    <property type="protein sequence ID" value="QPT43719.1"/>
    <property type="molecule type" value="Genomic_DNA"/>
</dbReference>
<dbReference type="AlphaFoldDB" id="A0A1B8QIC4"/>
<organism evidence="1 3">
    <name type="scientific">Moraxella nonliquefaciens</name>
    <dbReference type="NCBI Taxonomy" id="478"/>
    <lineage>
        <taxon>Bacteria</taxon>
        <taxon>Pseudomonadati</taxon>
        <taxon>Pseudomonadota</taxon>
        <taxon>Gammaproteobacteria</taxon>
        <taxon>Moraxellales</taxon>
        <taxon>Moraxellaceae</taxon>
        <taxon>Moraxella</taxon>
    </lineage>
</organism>
<dbReference type="InterPro" id="IPR035944">
    <property type="entry name" value="YfbM-like_sf"/>
</dbReference>
<dbReference type="RefSeq" id="WP_067009219.1">
    <property type="nucleotide sequence ID" value="NZ_CP065728.1"/>
</dbReference>
<protein>
    <submittedName>
        <fullName evidence="2">YfbM family protein</fullName>
    </submittedName>
</protein>
<proteinExistence type="predicted"/>
<dbReference type="Proteomes" id="UP000092575">
    <property type="component" value="Unassembled WGS sequence"/>
</dbReference>
<sequence>MGMYCDLIALPSDKIDDYLNDEEFESDDYPTCSLDKMWYGLNFILNSIKNNEINHKVLEYVIFGEDCLNPEVAEDGDFPTNYNKVETVNQLAVELQKINFLELIKQVDFKELSKAEIYPNVWDDDNEIDDIKEGLQDYFANLVKFYQIASDKSYVVLSYIG</sequence>
<dbReference type="EMBL" id="LXTW01000032">
    <property type="protein sequence ID" value="OBX83219.1"/>
    <property type="molecule type" value="Genomic_DNA"/>
</dbReference>
<evidence type="ECO:0000313" key="1">
    <source>
        <dbReference type="EMBL" id="OBX83219.1"/>
    </source>
</evidence>
<dbReference type="SUPFAM" id="SSF111069">
    <property type="entry name" value="Hypothetical protein yfbM"/>
    <property type="match status" value="1"/>
</dbReference>
<dbReference type="Pfam" id="PF08974">
    <property type="entry name" value="DUF1877"/>
    <property type="match status" value="1"/>
</dbReference>
<evidence type="ECO:0000313" key="4">
    <source>
        <dbReference type="Proteomes" id="UP000594834"/>
    </source>
</evidence>
<reference evidence="1 3" key="1">
    <citation type="submission" date="2016-05" db="EMBL/GenBank/DDBJ databases">
        <title>Draft genome sequence of Moraxella nonliquefaciens CCUG 348T.</title>
        <authorList>
            <person name="Salva-Serra F."/>
            <person name="Engstrom-Jakobsson H."/>
            <person name="Thorell K."/>
            <person name="Gonzales-Siles L."/>
            <person name="Karlsson R."/>
            <person name="Boulund F."/>
            <person name="Engstrand L."/>
            <person name="Kristiansson E."/>
            <person name="Moore E."/>
        </authorList>
    </citation>
    <scope>NUCLEOTIDE SEQUENCE [LARGE SCALE GENOMIC DNA]</scope>
    <source>
        <strain evidence="1 3">CCUG 348</strain>
    </source>
</reference>
<evidence type="ECO:0000313" key="2">
    <source>
        <dbReference type="EMBL" id="QPT43719.1"/>
    </source>
</evidence>
<accession>A0A1B8QIC4</accession>
<dbReference type="InterPro" id="IPR015068">
    <property type="entry name" value="DUF1877"/>
</dbReference>
<reference evidence="2 4" key="2">
    <citation type="submission" date="2020-12" db="EMBL/GenBank/DDBJ databases">
        <title>FDA dAtabase for Regulatory Grade micrObial Sequences (FDA-ARGOS): Supporting development and validation of Infectious Disease Dx tests.</title>
        <authorList>
            <person name="Sproer C."/>
            <person name="Gronow S."/>
            <person name="Severitt S."/>
            <person name="Schroder I."/>
            <person name="Tallon L."/>
            <person name="Sadzewicz L."/>
            <person name="Zhao X."/>
            <person name="Boylan J."/>
            <person name="Ott S."/>
            <person name="Bowen H."/>
            <person name="Vavikolanu K."/>
            <person name="Mehta A."/>
            <person name="Aluvathingal J."/>
            <person name="Nadendla S."/>
            <person name="Lowell S."/>
            <person name="Myers T."/>
            <person name="Yan Y."/>
            <person name="Sichtig H."/>
        </authorList>
    </citation>
    <scope>NUCLEOTIDE SEQUENCE [LARGE SCALE GENOMIC DNA]</scope>
    <source>
        <strain evidence="2 4">FDAARGOS_869</strain>
    </source>
</reference>
<keyword evidence="4" id="KW-1185">Reference proteome</keyword>